<dbReference type="AlphaFoldDB" id="A0A916WUM3"/>
<keyword evidence="1" id="KW-0472">Membrane</keyword>
<reference evidence="3" key="2">
    <citation type="submission" date="2020-09" db="EMBL/GenBank/DDBJ databases">
        <authorList>
            <person name="Sun Q."/>
            <person name="Zhou Y."/>
        </authorList>
    </citation>
    <scope>NUCLEOTIDE SEQUENCE</scope>
    <source>
        <strain evidence="3">CGMCC 1.15085</strain>
    </source>
</reference>
<dbReference type="SMART" id="SM00014">
    <property type="entry name" value="acidPPc"/>
    <property type="match status" value="1"/>
</dbReference>
<dbReference type="SUPFAM" id="SSF48317">
    <property type="entry name" value="Acid phosphatase/Vanadium-dependent haloperoxidase"/>
    <property type="match status" value="1"/>
</dbReference>
<dbReference type="EMBL" id="BMHI01000003">
    <property type="protein sequence ID" value="GGB31319.1"/>
    <property type="molecule type" value="Genomic_DNA"/>
</dbReference>
<keyword evidence="1" id="KW-0812">Transmembrane</keyword>
<dbReference type="Gene3D" id="1.20.144.10">
    <property type="entry name" value="Phosphatidic acid phosphatase type 2/haloperoxidase"/>
    <property type="match status" value="1"/>
</dbReference>
<organism evidence="3 4">
    <name type="scientific">Flexivirga endophytica</name>
    <dbReference type="NCBI Taxonomy" id="1849103"/>
    <lineage>
        <taxon>Bacteria</taxon>
        <taxon>Bacillati</taxon>
        <taxon>Actinomycetota</taxon>
        <taxon>Actinomycetes</taxon>
        <taxon>Micrococcales</taxon>
        <taxon>Dermacoccaceae</taxon>
        <taxon>Flexivirga</taxon>
    </lineage>
</organism>
<reference evidence="3" key="1">
    <citation type="journal article" date="2014" name="Int. J. Syst. Evol. Microbiol.">
        <title>Complete genome sequence of Corynebacterium casei LMG S-19264T (=DSM 44701T), isolated from a smear-ripened cheese.</title>
        <authorList>
            <consortium name="US DOE Joint Genome Institute (JGI-PGF)"/>
            <person name="Walter F."/>
            <person name="Albersmeier A."/>
            <person name="Kalinowski J."/>
            <person name="Ruckert C."/>
        </authorList>
    </citation>
    <scope>NUCLEOTIDE SEQUENCE</scope>
    <source>
        <strain evidence="3">CGMCC 1.15085</strain>
    </source>
</reference>
<comment type="caution">
    <text evidence="3">The sequence shown here is derived from an EMBL/GenBank/DDBJ whole genome shotgun (WGS) entry which is preliminary data.</text>
</comment>
<evidence type="ECO:0000259" key="2">
    <source>
        <dbReference type="SMART" id="SM00014"/>
    </source>
</evidence>
<feature type="transmembrane region" description="Helical" evidence="1">
    <location>
        <begin position="147"/>
        <end position="165"/>
    </location>
</feature>
<evidence type="ECO:0000256" key="1">
    <source>
        <dbReference type="SAM" id="Phobius"/>
    </source>
</evidence>
<dbReference type="InterPro" id="IPR000326">
    <property type="entry name" value="PAP2/HPO"/>
</dbReference>
<gene>
    <name evidence="3" type="ORF">GCM10011492_22430</name>
</gene>
<proteinExistence type="predicted"/>
<evidence type="ECO:0000313" key="3">
    <source>
        <dbReference type="EMBL" id="GGB31319.1"/>
    </source>
</evidence>
<dbReference type="InterPro" id="IPR036938">
    <property type="entry name" value="PAP2/HPO_sf"/>
</dbReference>
<name>A0A916WUM3_9MICO</name>
<dbReference type="CDD" id="cd01610">
    <property type="entry name" value="PAP2_like"/>
    <property type="match status" value="1"/>
</dbReference>
<dbReference type="PANTHER" id="PTHR14969">
    <property type="entry name" value="SPHINGOSINE-1-PHOSPHATE PHOSPHOHYDROLASE"/>
    <property type="match status" value="1"/>
</dbReference>
<accession>A0A916WUM3</accession>
<dbReference type="Pfam" id="PF01569">
    <property type="entry name" value="PAP2"/>
    <property type="match status" value="1"/>
</dbReference>
<feature type="transmembrane region" description="Helical" evidence="1">
    <location>
        <begin position="100"/>
        <end position="122"/>
    </location>
</feature>
<protein>
    <recommendedName>
        <fullName evidence="2">Phosphatidic acid phosphatase type 2/haloperoxidase domain-containing protein</fullName>
    </recommendedName>
</protein>
<feature type="transmembrane region" description="Helical" evidence="1">
    <location>
        <begin position="71"/>
        <end position="93"/>
    </location>
</feature>
<feature type="domain" description="Phosphatidic acid phosphatase type 2/haloperoxidase" evidence="2">
    <location>
        <begin position="101"/>
        <end position="214"/>
    </location>
</feature>
<evidence type="ECO:0000313" key="4">
    <source>
        <dbReference type="Proteomes" id="UP000636793"/>
    </source>
</evidence>
<dbReference type="PANTHER" id="PTHR14969:SF13">
    <property type="entry name" value="AT30094P"/>
    <property type="match status" value="1"/>
</dbReference>
<feature type="transmembrane region" description="Helical" evidence="1">
    <location>
        <begin position="199"/>
        <end position="218"/>
    </location>
</feature>
<dbReference type="Proteomes" id="UP000636793">
    <property type="component" value="Unassembled WGS sequence"/>
</dbReference>
<sequence length="228" mass="24121">MVTIMLQRDPKRDLRPTLRPAALVAAAVLYALGTGIGIWAVSTGARHTGEYALDRTIAGDRGTIVADISKVINVVFGPAVGPVWLLLLCLVLWRTLGRTVALRAGLLTLVGWFSIEVFKMLFHRHRPPTAAVHALVVETQPDSFPSGHTAFTAALVAAFFVALAGHRTLRRVVLLAGIPLIVVVAASRLVVGAHYLADVVAAPLLATATIAAVVGLGLTGRRGDRPQV</sequence>
<keyword evidence="1" id="KW-1133">Transmembrane helix</keyword>
<feature type="transmembrane region" description="Helical" evidence="1">
    <location>
        <begin position="172"/>
        <end position="193"/>
    </location>
</feature>
<feature type="transmembrane region" description="Helical" evidence="1">
    <location>
        <begin position="21"/>
        <end position="41"/>
    </location>
</feature>
<keyword evidence="4" id="KW-1185">Reference proteome</keyword>